<evidence type="ECO:0000256" key="8">
    <source>
        <dbReference type="ARBA" id="ARBA00023242"/>
    </source>
</evidence>
<keyword evidence="8" id="KW-0539">Nucleus</keyword>
<dbReference type="InterPro" id="IPR013083">
    <property type="entry name" value="Znf_RING/FYVE/PHD"/>
</dbReference>
<keyword evidence="13" id="KW-1185">Reference proteome</keyword>
<dbReference type="InterPro" id="IPR036420">
    <property type="entry name" value="BRCT_dom_sf"/>
</dbReference>
<dbReference type="InterPro" id="IPR001357">
    <property type="entry name" value="BRCT_dom"/>
</dbReference>
<evidence type="ECO:0000259" key="10">
    <source>
        <dbReference type="PROSITE" id="PS50172"/>
    </source>
</evidence>
<dbReference type="PANTHER" id="PTHR13763">
    <property type="entry name" value="BREAST CANCER TYPE 1 SUSCEPTIBILITY PROTEIN BRCA1"/>
    <property type="match status" value="1"/>
</dbReference>
<dbReference type="GO" id="GO:0004842">
    <property type="term" value="F:ubiquitin-protein transferase activity"/>
    <property type="evidence" value="ECO:0007669"/>
    <property type="project" value="TreeGrafter"/>
</dbReference>
<organism evidence="12 13">
    <name type="scientific">Cynara cardunculus var. scolymus</name>
    <name type="common">Globe artichoke</name>
    <name type="synonym">Cynara scolymus</name>
    <dbReference type="NCBI Taxonomy" id="59895"/>
    <lineage>
        <taxon>Eukaryota</taxon>
        <taxon>Viridiplantae</taxon>
        <taxon>Streptophyta</taxon>
        <taxon>Embryophyta</taxon>
        <taxon>Tracheophyta</taxon>
        <taxon>Spermatophyta</taxon>
        <taxon>Magnoliopsida</taxon>
        <taxon>eudicotyledons</taxon>
        <taxon>Gunneridae</taxon>
        <taxon>Pentapetalae</taxon>
        <taxon>asterids</taxon>
        <taxon>campanulids</taxon>
        <taxon>Asterales</taxon>
        <taxon>Asteraceae</taxon>
        <taxon>Carduoideae</taxon>
        <taxon>Cardueae</taxon>
        <taxon>Carduinae</taxon>
        <taxon>Cynara</taxon>
    </lineage>
</organism>
<dbReference type="SMART" id="SM00292">
    <property type="entry name" value="BRCT"/>
    <property type="match status" value="2"/>
</dbReference>
<dbReference type="Gene3D" id="3.30.40.10">
    <property type="entry name" value="Zinc/RING finger domain, C3HC4 (zinc finger)"/>
    <property type="match status" value="1"/>
</dbReference>
<evidence type="ECO:0000256" key="9">
    <source>
        <dbReference type="SAM" id="MobiDB-lite"/>
    </source>
</evidence>
<dbReference type="Gramene" id="KVI09128">
    <property type="protein sequence ID" value="KVI09128"/>
    <property type="gene ID" value="Ccrd_012474"/>
</dbReference>
<keyword evidence="2" id="KW-0479">Metal-binding</keyword>
<evidence type="ECO:0000256" key="2">
    <source>
        <dbReference type="ARBA" id="ARBA00022723"/>
    </source>
</evidence>
<feature type="domain" description="BRCT" evidence="10">
    <location>
        <begin position="525"/>
        <end position="614"/>
    </location>
</feature>
<feature type="domain" description="BRCT" evidence="10">
    <location>
        <begin position="635"/>
        <end position="741"/>
    </location>
</feature>
<evidence type="ECO:0000256" key="1">
    <source>
        <dbReference type="ARBA" id="ARBA00004123"/>
    </source>
</evidence>
<evidence type="ECO:0000256" key="6">
    <source>
        <dbReference type="ARBA" id="ARBA00022833"/>
    </source>
</evidence>
<keyword evidence="3" id="KW-0677">Repeat</keyword>
<dbReference type="InterPro" id="IPR034732">
    <property type="entry name" value="EPHD"/>
</dbReference>
<dbReference type="GO" id="GO:0000724">
    <property type="term" value="P:double-strand break repair via homologous recombination"/>
    <property type="evidence" value="ECO:0007669"/>
    <property type="project" value="TreeGrafter"/>
</dbReference>
<dbReference type="GO" id="GO:0008270">
    <property type="term" value="F:zinc ion binding"/>
    <property type="evidence" value="ECO:0007669"/>
    <property type="project" value="UniProtKB-KW"/>
</dbReference>
<dbReference type="STRING" id="59895.A0A103YHE7"/>
<feature type="region of interest" description="Disordered" evidence="9">
    <location>
        <begin position="284"/>
        <end position="305"/>
    </location>
</feature>
<evidence type="ECO:0000313" key="13">
    <source>
        <dbReference type="Proteomes" id="UP000243975"/>
    </source>
</evidence>
<dbReference type="Pfam" id="PF00533">
    <property type="entry name" value="BRCT"/>
    <property type="match status" value="1"/>
</dbReference>
<dbReference type="PANTHER" id="PTHR13763:SF9">
    <property type="entry name" value="BRCA1-ASSOCIATED RING DOMAIN PROTEIN 1"/>
    <property type="match status" value="1"/>
</dbReference>
<reference evidence="12 13" key="1">
    <citation type="journal article" date="2016" name="Sci. Rep.">
        <title>The genome sequence of the outbreeding globe artichoke constructed de novo incorporating a phase-aware low-pass sequencing strategy of F1 progeny.</title>
        <authorList>
            <person name="Scaglione D."/>
            <person name="Reyes-Chin-Wo S."/>
            <person name="Acquadro A."/>
            <person name="Froenicke L."/>
            <person name="Portis E."/>
            <person name="Beitel C."/>
            <person name="Tirone M."/>
            <person name="Mauro R."/>
            <person name="Lo Monaco A."/>
            <person name="Mauromicale G."/>
            <person name="Faccioli P."/>
            <person name="Cattivelli L."/>
            <person name="Rieseberg L."/>
            <person name="Michelmore R."/>
            <person name="Lanteri S."/>
        </authorList>
    </citation>
    <scope>NUCLEOTIDE SEQUENCE [LARGE SCALE GENOMIC DNA]</scope>
    <source>
        <strain evidence="12">2C</strain>
    </source>
</reference>
<evidence type="ECO:0000256" key="5">
    <source>
        <dbReference type="ARBA" id="ARBA00022771"/>
    </source>
</evidence>
<dbReference type="CDD" id="cd17734">
    <property type="entry name" value="BRCT_Bard1_rpt1"/>
    <property type="match status" value="1"/>
</dbReference>
<dbReference type="FunFam" id="3.40.50.10190:FF:000006">
    <property type="entry name" value="Breast cancer type 1 susceptibility protein homolog"/>
    <property type="match status" value="1"/>
</dbReference>
<evidence type="ECO:0000313" key="12">
    <source>
        <dbReference type="EMBL" id="KVI09128.1"/>
    </source>
</evidence>
<comment type="subcellular location">
    <subcellularLocation>
        <location evidence="1">Nucleus</location>
    </subcellularLocation>
</comment>
<keyword evidence="6" id="KW-0862">Zinc</keyword>
<evidence type="ECO:0000256" key="4">
    <source>
        <dbReference type="ARBA" id="ARBA00022763"/>
    </source>
</evidence>
<feature type="domain" description="PHD-type" evidence="11">
    <location>
        <begin position="381"/>
        <end position="490"/>
    </location>
</feature>
<gene>
    <name evidence="12" type="ORF">Ccrd_012474</name>
</gene>
<keyword evidence="5" id="KW-0863">Zinc-finger</keyword>
<dbReference type="InterPro" id="IPR031099">
    <property type="entry name" value="BRCA1-associated"/>
</dbReference>
<dbReference type="EMBL" id="LEKV01001070">
    <property type="protein sequence ID" value="KVI09128.1"/>
    <property type="molecule type" value="Genomic_DNA"/>
</dbReference>
<evidence type="ECO:0000256" key="3">
    <source>
        <dbReference type="ARBA" id="ARBA00022737"/>
    </source>
</evidence>
<dbReference type="Gene3D" id="3.40.50.10190">
    <property type="entry name" value="BRCT domain"/>
    <property type="match status" value="2"/>
</dbReference>
<dbReference type="PROSITE" id="PS51805">
    <property type="entry name" value="EPHD"/>
    <property type="match status" value="1"/>
</dbReference>
<accession>A0A103YHE7</accession>
<feature type="non-terminal residue" evidence="12">
    <location>
        <position position="753"/>
    </location>
</feature>
<dbReference type="AlphaFoldDB" id="A0A103YHE7"/>
<protein>
    <submittedName>
        <fullName evidence="12">BRCT domain-containing protein</fullName>
    </submittedName>
</protein>
<evidence type="ECO:0000256" key="7">
    <source>
        <dbReference type="ARBA" id="ARBA00023204"/>
    </source>
</evidence>
<proteinExistence type="predicted"/>
<keyword evidence="7" id="KW-0234">DNA repair</keyword>
<name>A0A103YHE7_CYNCS</name>
<dbReference type="Pfam" id="PF13771">
    <property type="entry name" value="zf-HC5HC2H"/>
    <property type="match status" value="1"/>
</dbReference>
<dbReference type="GO" id="GO:0045944">
    <property type="term" value="P:positive regulation of transcription by RNA polymerase II"/>
    <property type="evidence" value="ECO:0007669"/>
    <property type="project" value="TreeGrafter"/>
</dbReference>
<dbReference type="GO" id="GO:0005634">
    <property type="term" value="C:nucleus"/>
    <property type="evidence" value="ECO:0007669"/>
    <property type="project" value="UniProtKB-SubCell"/>
</dbReference>
<dbReference type="PROSITE" id="PS50172">
    <property type="entry name" value="BRCT"/>
    <property type="match status" value="2"/>
</dbReference>
<dbReference type="SUPFAM" id="SSF52113">
    <property type="entry name" value="BRCT domain"/>
    <property type="match status" value="2"/>
</dbReference>
<sequence length="753" mass="81998">MPSNQRATFQAMGGSDPAISPLKLTVDPTPHLHTPPFTYNTLGLTCPNLPSSRITITPPFTSPPVYSESSTGKWKKRRGCSIQGCFIFKNSVLSSNVPSAFSCLTDRCCSLVLTFSAVHACRKQFRLGRSVQFVSINILVEVKPALFMENIVAIYRSLDATFNANLLHPVCSDDGHPASFKMDANNNPRKEKVDIAQDGNSSNRQSMILQTAMPTLLNGSAEELVARNFEKCITPESNQKQGFKMCSGDKPNLSNTTGQVVAERHMEIGVSGVGFIRLEQLSPPLSSDSKNMDGNCSDPSSTNMNAGRYSLKRLVENDAYGTNLVSNNRCTSGAKCTIEVKRQKKTTDRLNDTRLDTNGPQTNVLASENAATGKSSVDLKKSPCAFCHSSKQTEGSGPLVSFFKGKKAEGNAADSPKATHIFFKDGIIQNLEKEVARANKLKCSSCGKKGAGLGCYMKSCPRTYHVPCAYDDLDCRWDCDNYLLLCPKHASHNFPEEQKSKAGKHDTVERITTHLNPCNSLLKGGKNLVLCGSALSSEEKCSLIEFARSSGTIVSKYWKPNVTHVIAAVDSNGACTRTLKVLMAILNGKWIVTVEWVKACVEAGCLVKEEPYEVHLDTHGCSGGPKAGRLRILNNGPKLFNDFHFYFIGDFVQAFKTDLLSLITTAGGTIIKTKDQLLSSSNDTDATVKRSALVVYNADLSDCSEFEDEDSIKFQRLAAAEDVARECKSQIVGHTWILESVAACSVVPIIPSK</sequence>
<dbReference type="Proteomes" id="UP000243975">
    <property type="component" value="Unassembled WGS sequence"/>
</dbReference>
<evidence type="ECO:0000259" key="11">
    <source>
        <dbReference type="PROSITE" id="PS51805"/>
    </source>
</evidence>
<keyword evidence="4" id="KW-0227">DNA damage</keyword>
<comment type="caution">
    <text evidence="12">The sequence shown here is derived from an EMBL/GenBank/DDBJ whole genome shotgun (WGS) entry which is preliminary data.</text>
</comment>